<evidence type="ECO:0000313" key="2">
    <source>
        <dbReference type="EMBL" id="SQA75187.1"/>
    </source>
</evidence>
<organism evidence="2 4">
    <name type="scientific">Capnocytophaga sputigena</name>
    <dbReference type="NCBI Taxonomy" id="1019"/>
    <lineage>
        <taxon>Bacteria</taxon>
        <taxon>Pseudomonadati</taxon>
        <taxon>Bacteroidota</taxon>
        <taxon>Flavobacteriia</taxon>
        <taxon>Flavobacteriales</taxon>
        <taxon>Flavobacteriaceae</taxon>
        <taxon>Capnocytophaga</taxon>
    </lineage>
</organism>
<dbReference type="AlphaFoldDB" id="A0AAX2I9R8"/>
<gene>
    <name evidence="1" type="ORF">CGC55_04790</name>
    <name evidence="2" type="ORF">NCTC11653_01084</name>
</gene>
<reference evidence="1" key="1">
    <citation type="journal article" date="2017" name="Genome Announc.">
        <title>Twelve Complete Reference Genomes of Clinical Isolates in the Capnocytophaga Genus.</title>
        <authorList>
            <person name="Villarma A."/>
            <person name="Gulvik C.A."/>
            <person name="Rowe L.A."/>
            <person name="Sheth M."/>
            <person name="Juieng P."/>
            <person name="Nicholson A.C."/>
            <person name="Loparev V.N."/>
            <person name="McQuiston J.R."/>
        </authorList>
    </citation>
    <scope>NUCLEOTIDE SEQUENCE</scope>
    <source>
        <strain evidence="1">KC1668</strain>
    </source>
</reference>
<reference evidence="3" key="2">
    <citation type="submission" date="2017-06" db="EMBL/GenBank/DDBJ databases">
        <title>Capnocytophaga spp. assemblies.</title>
        <authorList>
            <person name="Gulvik C.A."/>
        </authorList>
    </citation>
    <scope>NUCLEOTIDE SEQUENCE [LARGE SCALE GENOMIC DNA]</scope>
    <source>
        <strain evidence="3">KC1668</strain>
    </source>
</reference>
<dbReference type="EMBL" id="UAVP01000007">
    <property type="protein sequence ID" value="SQA75187.1"/>
    <property type="molecule type" value="Genomic_DNA"/>
</dbReference>
<evidence type="ECO:0000313" key="1">
    <source>
        <dbReference type="EMBL" id="ATA83868.1"/>
    </source>
</evidence>
<keyword evidence="3" id="KW-1185">Reference proteome</keyword>
<evidence type="ECO:0000313" key="4">
    <source>
        <dbReference type="Proteomes" id="UP000249902"/>
    </source>
</evidence>
<accession>A0AAX2I9R8</accession>
<evidence type="ECO:0008006" key="5">
    <source>
        <dbReference type="Google" id="ProtNLM"/>
    </source>
</evidence>
<protein>
    <recommendedName>
        <fullName evidence="5">Sugar-binding protein</fullName>
    </recommendedName>
</protein>
<dbReference type="KEGG" id="cspu:CGC55_04790"/>
<reference evidence="2 4" key="3">
    <citation type="submission" date="2018-06" db="EMBL/GenBank/DDBJ databases">
        <authorList>
            <consortium name="Pathogen Informatics"/>
            <person name="Doyle S."/>
        </authorList>
    </citation>
    <scope>NUCLEOTIDE SEQUENCE [LARGE SCALE GENOMIC DNA]</scope>
    <source>
        <strain evidence="2 4">NCTC11653</strain>
    </source>
</reference>
<dbReference type="Proteomes" id="UP000249902">
    <property type="component" value="Unassembled WGS sequence"/>
</dbReference>
<name>A0AAX2I9R8_CAPSP</name>
<proteinExistence type="predicted"/>
<evidence type="ECO:0000313" key="3">
    <source>
        <dbReference type="Proteomes" id="UP000217301"/>
    </source>
</evidence>
<dbReference type="RefSeq" id="WP_002677610.1">
    <property type="nucleotide sequence ID" value="NZ_CP022385.1"/>
</dbReference>
<sequence>MITLDNFTDIQKLIFADAFETMTCGNLTLDRQYATEEEKKFDSEGRLSERRFVYPNSKGLKLREVYDYEHSYINCSFYELGEEILNFILPFYTDEEKRSMFTPIKEKILQLGFPPEQIEKIVFHQKCDDKKSLTSQEVWTHCEGFFTKGNRTDLESFTYDKKGKKLFIEEYDCAWGEKRFRRYTFDHNGNTIMERESWVTDRLLTIEEISIYDDKNRLLEKNGVHYQYNRENVSLLTFPDPRTFIPKGYIRTIRKDNYTETTEYKSDERRIEETISTFDHKKRLVKKVKRTYYKKWEKIRKGKYALKKEVHREWSEEYTYNEAGVLVKEVRRHFFNEEFISDGSYSTEIILYNDQGQKVERNEKWEYKNSLETIGERPNLKIVYKDKIFLEHTLYYYDSEGNLTREELKKWRADEGIETDIEYLTTHHFYVKDDEYEEHLKVTVKEIV</sequence>
<dbReference type="Proteomes" id="UP000217301">
    <property type="component" value="Chromosome"/>
</dbReference>
<dbReference type="EMBL" id="CP022385">
    <property type="protein sequence ID" value="ATA83868.1"/>
    <property type="molecule type" value="Genomic_DNA"/>
</dbReference>